<protein>
    <recommendedName>
        <fullName evidence="1">MrpR N-terminal core-binding domain-containing protein</fullName>
    </recommendedName>
</protein>
<evidence type="ECO:0000259" key="1">
    <source>
        <dbReference type="Pfam" id="PF22822"/>
    </source>
</evidence>
<accession>A0AAP2RI03</accession>
<feature type="domain" description="MrpR N-terminal core-binding" evidence="1">
    <location>
        <begin position="1"/>
        <end position="80"/>
    </location>
</feature>
<dbReference type="InterPro" id="IPR055009">
    <property type="entry name" value="MrpR_N_CB"/>
</dbReference>
<comment type="caution">
    <text evidence="2">The sequence shown here is derived from an EMBL/GenBank/DDBJ whole genome shotgun (WGS) entry which is preliminary data.</text>
</comment>
<reference evidence="2 3" key="1">
    <citation type="submission" date="2021-11" db="EMBL/GenBank/DDBJ databases">
        <title>Lacrimispora sp. nov. NSJ-141 isolated from human feces.</title>
        <authorList>
            <person name="Abdugheni R."/>
        </authorList>
    </citation>
    <scope>NUCLEOTIDE SEQUENCE [LARGE SCALE GENOMIC DNA]</scope>
    <source>
        <strain evidence="2 3">NSJ-141</strain>
    </source>
</reference>
<dbReference type="AlphaFoldDB" id="A0AAP2RI03"/>
<dbReference type="Proteomes" id="UP001299265">
    <property type="component" value="Unassembled WGS sequence"/>
</dbReference>
<keyword evidence="3" id="KW-1185">Reference proteome</keyword>
<evidence type="ECO:0000313" key="3">
    <source>
        <dbReference type="Proteomes" id="UP001299265"/>
    </source>
</evidence>
<proteinExistence type="predicted"/>
<sequence>MFNEKQKGEFLDFYRSNFQDATYMRLKNLFHKTEPYEEAKGKDLCAMDGEELVHFLITNYDNQKTLLGEKYRLSRYLEWCQVKGYCQINYLGKSLCPNDYLLSKMESYKTRYYISDERYEEYVELIRHSGASVNDLPILMSVYEGIAGKCFENLVYLQKDDIIEEGDGYRVSLADGTCKNISGRLAGALLSCYKLEEYVGNKRLVRLKYSFLPESIWKSRSMKDSEEGMVRNFRNSFKRIKEVTGDEALNYSSLFTSGRFNLVVREAIKAGYRIKEDLERPRIDEDTVNRYQTIFDRLQMNISFSIFKYRYQEYTPYL</sequence>
<dbReference type="EMBL" id="JAJNOR010000004">
    <property type="protein sequence ID" value="MCD2492497.1"/>
    <property type="molecule type" value="Genomic_DNA"/>
</dbReference>
<name>A0AAP2RI03_9FIRM</name>
<gene>
    <name evidence="2" type="ORF">LQE92_07610</name>
</gene>
<dbReference type="RefSeq" id="WP_231062391.1">
    <property type="nucleotide sequence ID" value="NZ_JAJNOR010000004.1"/>
</dbReference>
<organism evidence="2 3">
    <name type="scientific">Lientehia hominis</name>
    <dbReference type="NCBI Taxonomy" id="2897778"/>
    <lineage>
        <taxon>Bacteria</taxon>
        <taxon>Bacillati</taxon>
        <taxon>Bacillota</taxon>
        <taxon>Clostridia</taxon>
        <taxon>Lachnospirales</taxon>
        <taxon>Lachnospiraceae</taxon>
        <taxon>Lientehia</taxon>
    </lineage>
</organism>
<dbReference type="Pfam" id="PF22822">
    <property type="entry name" value="MrpR_N_CB"/>
    <property type="match status" value="1"/>
</dbReference>
<evidence type="ECO:0000313" key="2">
    <source>
        <dbReference type="EMBL" id="MCD2492497.1"/>
    </source>
</evidence>